<organism evidence="3 4">
    <name type="scientific">Paenibacillus baekrokdamisoli</name>
    <dbReference type="NCBI Taxonomy" id="1712516"/>
    <lineage>
        <taxon>Bacteria</taxon>
        <taxon>Bacillati</taxon>
        <taxon>Bacillota</taxon>
        <taxon>Bacilli</taxon>
        <taxon>Bacillales</taxon>
        <taxon>Paenibacillaceae</taxon>
        <taxon>Paenibacillus</taxon>
    </lineage>
</organism>
<dbReference type="OrthoDB" id="116695at2"/>
<name>A0A3G9JG55_9BACL</name>
<dbReference type="KEGG" id="pbk:Back11_62260"/>
<accession>A0A3G9JG55</accession>
<feature type="chain" id="PRO_5043512245" evidence="2">
    <location>
        <begin position="30"/>
        <end position="190"/>
    </location>
</feature>
<dbReference type="EMBL" id="AP019308">
    <property type="protein sequence ID" value="BBH24881.1"/>
    <property type="molecule type" value="Genomic_DNA"/>
</dbReference>
<evidence type="ECO:0000313" key="3">
    <source>
        <dbReference type="EMBL" id="BBH24881.1"/>
    </source>
</evidence>
<dbReference type="RefSeq" id="WP_125665376.1">
    <property type="nucleotide sequence ID" value="NZ_AP019308.1"/>
</dbReference>
<evidence type="ECO:0000256" key="1">
    <source>
        <dbReference type="SAM" id="MobiDB-lite"/>
    </source>
</evidence>
<sequence length="190" mass="20408">MKNKIGNNYVITFNRLMASLLIVTGLLVASGCSSDNTSDTSQNKSTSEQKYTSPGKKATAAVSSKPASNPYEAAGIADAKAFDTMFEAVQAAVAKDDKETVAANILYPLRVNGTGSAMKVENKEEFLKQYDMIFTAPVKQALAQQKIDSLFVNYQGVMVGNGEIWFGGDIAAPQKLGIITINHDIETKTK</sequence>
<dbReference type="Proteomes" id="UP000275368">
    <property type="component" value="Chromosome"/>
</dbReference>
<proteinExistence type="predicted"/>
<feature type="compositionally biased region" description="Polar residues" evidence="1">
    <location>
        <begin position="34"/>
        <end position="52"/>
    </location>
</feature>
<keyword evidence="4" id="KW-1185">Reference proteome</keyword>
<keyword evidence="2" id="KW-0732">Signal</keyword>
<protein>
    <submittedName>
        <fullName evidence="3">Uncharacterized protein</fullName>
    </submittedName>
</protein>
<feature type="region of interest" description="Disordered" evidence="1">
    <location>
        <begin position="34"/>
        <end position="69"/>
    </location>
</feature>
<gene>
    <name evidence="3" type="ORF">Back11_62260</name>
</gene>
<evidence type="ECO:0000256" key="2">
    <source>
        <dbReference type="SAM" id="SignalP"/>
    </source>
</evidence>
<feature type="signal peptide" evidence="2">
    <location>
        <begin position="1"/>
        <end position="29"/>
    </location>
</feature>
<reference evidence="3 4" key="1">
    <citation type="submission" date="2018-11" db="EMBL/GenBank/DDBJ databases">
        <title>Complete genome sequence of Paenibacillus baekrokdamisoli strain KCTC 33723.</title>
        <authorList>
            <person name="Kang S.W."/>
            <person name="Lee K.C."/>
            <person name="Kim K.K."/>
            <person name="Kim J.S."/>
            <person name="Kim D.S."/>
            <person name="Ko S.H."/>
            <person name="Yang S.H."/>
            <person name="Lee J.S."/>
        </authorList>
    </citation>
    <scope>NUCLEOTIDE SEQUENCE [LARGE SCALE GENOMIC DNA]</scope>
    <source>
        <strain evidence="3 4">KCTC 33723</strain>
    </source>
</reference>
<evidence type="ECO:0000313" key="4">
    <source>
        <dbReference type="Proteomes" id="UP000275368"/>
    </source>
</evidence>
<dbReference type="AlphaFoldDB" id="A0A3G9JG55"/>
<dbReference type="PROSITE" id="PS51257">
    <property type="entry name" value="PROKAR_LIPOPROTEIN"/>
    <property type="match status" value="1"/>
</dbReference>